<evidence type="ECO:0000256" key="1">
    <source>
        <dbReference type="ARBA" id="ARBA00001971"/>
    </source>
</evidence>
<evidence type="ECO:0000256" key="10">
    <source>
        <dbReference type="ARBA" id="ARBA00023004"/>
    </source>
</evidence>
<dbReference type="GO" id="GO:0016705">
    <property type="term" value="F:oxidoreductase activity, acting on paired donors, with incorporation or reduction of molecular oxygen"/>
    <property type="evidence" value="ECO:0007669"/>
    <property type="project" value="InterPro"/>
</dbReference>
<dbReference type="GO" id="GO:0005506">
    <property type="term" value="F:iron ion binding"/>
    <property type="evidence" value="ECO:0007669"/>
    <property type="project" value="InterPro"/>
</dbReference>
<dbReference type="EMBL" id="JAACJN010000031">
    <property type="protein sequence ID" value="KAF5387489.1"/>
    <property type="molecule type" value="Genomic_DNA"/>
</dbReference>
<evidence type="ECO:0000256" key="8">
    <source>
        <dbReference type="ARBA" id="ARBA00022989"/>
    </source>
</evidence>
<evidence type="ECO:0000256" key="3">
    <source>
        <dbReference type="ARBA" id="ARBA00004721"/>
    </source>
</evidence>
<dbReference type="Pfam" id="PF00067">
    <property type="entry name" value="p450"/>
    <property type="match status" value="1"/>
</dbReference>
<dbReference type="CDD" id="cd11062">
    <property type="entry name" value="CYP58-like"/>
    <property type="match status" value="1"/>
</dbReference>
<dbReference type="PANTHER" id="PTHR24305">
    <property type="entry name" value="CYTOCHROME P450"/>
    <property type="match status" value="1"/>
</dbReference>
<evidence type="ECO:0000313" key="13">
    <source>
        <dbReference type="EMBL" id="KAF5387489.1"/>
    </source>
</evidence>
<evidence type="ECO:0008006" key="15">
    <source>
        <dbReference type="Google" id="ProtNLM"/>
    </source>
</evidence>
<organism evidence="13 14">
    <name type="scientific">Collybiopsis confluens</name>
    <dbReference type="NCBI Taxonomy" id="2823264"/>
    <lineage>
        <taxon>Eukaryota</taxon>
        <taxon>Fungi</taxon>
        <taxon>Dikarya</taxon>
        <taxon>Basidiomycota</taxon>
        <taxon>Agaricomycotina</taxon>
        <taxon>Agaricomycetes</taxon>
        <taxon>Agaricomycetidae</taxon>
        <taxon>Agaricales</taxon>
        <taxon>Marasmiineae</taxon>
        <taxon>Omphalotaceae</taxon>
        <taxon>Collybiopsis</taxon>
    </lineage>
</organism>
<evidence type="ECO:0000256" key="4">
    <source>
        <dbReference type="ARBA" id="ARBA00010617"/>
    </source>
</evidence>
<dbReference type="OrthoDB" id="1470350at2759"/>
<protein>
    <recommendedName>
        <fullName evidence="15">Cytochrome P450</fullName>
    </recommendedName>
</protein>
<keyword evidence="12" id="KW-0472">Membrane</keyword>
<evidence type="ECO:0000256" key="2">
    <source>
        <dbReference type="ARBA" id="ARBA00004370"/>
    </source>
</evidence>
<dbReference type="Proteomes" id="UP000518752">
    <property type="component" value="Unassembled WGS sequence"/>
</dbReference>
<dbReference type="Gene3D" id="1.10.630.10">
    <property type="entry name" value="Cytochrome P450"/>
    <property type="match status" value="1"/>
</dbReference>
<keyword evidence="5" id="KW-0349">Heme</keyword>
<keyword evidence="6" id="KW-0812">Transmembrane</keyword>
<dbReference type="SUPFAM" id="SSF48264">
    <property type="entry name" value="Cytochrome P450"/>
    <property type="match status" value="1"/>
</dbReference>
<evidence type="ECO:0000313" key="14">
    <source>
        <dbReference type="Proteomes" id="UP000518752"/>
    </source>
</evidence>
<evidence type="ECO:0000256" key="7">
    <source>
        <dbReference type="ARBA" id="ARBA00022723"/>
    </source>
</evidence>
<dbReference type="GO" id="GO:0020037">
    <property type="term" value="F:heme binding"/>
    <property type="evidence" value="ECO:0007669"/>
    <property type="project" value="InterPro"/>
</dbReference>
<dbReference type="InterPro" id="IPR002401">
    <property type="entry name" value="Cyt_P450_E_grp-I"/>
</dbReference>
<accession>A0A8H5MB75</accession>
<dbReference type="InterPro" id="IPR036396">
    <property type="entry name" value="Cyt_P450_sf"/>
</dbReference>
<comment type="cofactor">
    <cofactor evidence="1">
        <name>heme</name>
        <dbReference type="ChEBI" id="CHEBI:30413"/>
    </cofactor>
</comment>
<evidence type="ECO:0000256" key="9">
    <source>
        <dbReference type="ARBA" id="ARBA00023002"/>
    </source>
</evidence>
<dbReference type="AlphaFoldDB" id="A0A8H5MB75"/>
<comment type="caution">
    <text evidence="13">The sequence shown here is derived from an EMBL/GenBank/DDBJ whole genome shotgun (WGS) entry which is preliminary data.</text>
</comment>
<dbReference type="PRINTS" id="PR00463">
    <property type="entry name" value="EP450I"/>
</dbReference>
<dbReference type="GO" id="GO:0016020">
    <property type="term" value="C:membrane"/>
    <property type="evidence" value="ECO:0007669"/>
    <property type="project" value="UniProtKB-SubCell"/>
</dbReference>
<name>A0A8H5MB75_9AGAR</name>
<comment type="subcellular location">
    <subcellularLocation>
        <location evidence="2">Membrane</location>
    </subcellularLocation>
</comment>
<keyword evidence="7" id="KW-0479">Metal-binding</keyword>
<dbReference type="InterPro" id="IPR050121">
    <property type="entry name" value="Cytochrome_P450_monoxygenase"/>
</dbReference>
<comment type="similarity">
    <text evidence="4">Belongs to the cytochrome P450 family.</text>
</comment>
<comment type="pathway">
    <text evidence="3">Secondary metabolite biosynthesis; terpenoid biosynthesis.</text>
</comment>
<dbReference type="InterPro" id="IPR001128">
    <property type="entry name" value="Cyt_P450"/>
</dbReference>
<keyword evidence="11" id="KW-0503">Monooxygenase</keyword>
<evidence type="ECO:0000256" key="12">
    <source>
        <dbReference type="ARBA" id="ARBA00023136"/>
    </source>
</evidence>
<dbReference type="GO" id="GO:0004497">
    <property type="term" value="F:monooxygenase activity"/>
    <property type="evidence" value="ECO:0007669"/>
    <property type="project" value="UniProtKB-KW"/>
</dbReference>
<evidence type="ECO:0000256" key="5">
    <source>
        <dbReference type="ARBA" id="ARBA00022617"/>
    </source>
</evidence>
<dbReference type="PANTHER" id="PTHR24305:SF166">
    <property type="entry name" value="CYTOCHROME P450 12A4, MITOCHONDRIAL-RELATED"/>
    <property type="match status" value="1"/>
</dbReference>
<keyword evidence="9" id="KW-0560">Oxidoreductase</keyword>
<gene>
    <name evidence="13" type="ORF">D9757_006551</name>
</gene>
<proteinExistence type="inferred from homology"/>
<evidence type="ECO:0000256" key="6">
    <source>
        <dbReference type="ARBA" id="ARBA00022692"/>
    </source>
</evidence>
<keyword evidence="14" id="KW-1185">Reference proteome</keyword>
<keyword evidence="10" id="KW-0408">Iron</keyword>
<evidence type="ECO:0000256" key="11">
    <source>
        <dbReference type="ARBA" id="ARBA00023033"/>
    </source>
</evidence>
<keyword evidence="8" id="KW-1133">Transmembrane helix</keyword>
<sequence>MYFLLACLTPLYFGALISYRLFFHPLRNYPGPALAAITDSYEAYYNVIKDGALVAKLEALHRQHGPIVRIGPNTLHFNDKHAYHDIYTYGTTLTKEPEFYLGVSAHGTQTSVSFCDPQEAKERRALLGPLFSRKAVMELEYTVQKKIDKLVTVLADNHKSEKSAVAMDVAFRACTIDLITSYCFAESTNVLEVPNFAHYIMPVLQLIFTNVWSQRHFPLISSLANSAPQKLVLWLFPDFRVYAELTGRYERQINRIMKDPDSASTAEHKTVFHHLLDSRDQKPLSQQSLVHEAFTLVGAGTETTASACTVGTYHALKDGSIRQRLFEELRDAWLDADRPMSYAALEKLPYLTAFIKETLRFSIGVIHPLPRVTGPETPMIGGVKIPKGTVVEMSQLFLHMNPDVFPNPYNFNPDRWLVEDTTDMMLDLVPFSKGPRIWCVYFGSVLPMLKCPPVWESRSLAWCELYLIFGNIFRRLDMKLVVTEDTYVSPISIVIDDEGFNLT</sequence>
<reference evidence="13 14" key="1">
    <citation type="journal article" date="2020" name="ISME J.">
        <title>Uncovering the hidden diversity of litter-decomposition mechanisms in mushroom-forming fungi.</title>
        <authorList>
            <person name="Floudas D."/>
            <person name="Bentzer J."/>
            <person name="Ahren D."/>
            <person name="Johansson T."/>
            <person name="Persson P."/>
            <person name="Tunlid A."/>
        </authorList>
    </citation>
    <scope>NUCLEOTIDE SEQUENCE [LARGE SCALE GENOMIC DNA]</scope>
    <source>
        <strain evidence="13 14">CBS 406.79</strain>
    </source>
</reference>